<name>A0A937FIK5_9CLOT</name>
<comment type="caution">
    <text evidence="2">The sequence shown here is derived from an EMBL/GenBank/DDBJ whole genome shotgun (WGS) entry which is preliminary data.</text>
</comment>
<keyword evidence="3" id="KW-1185">Reference proteome</keyword>
<gene>
    <name evidence="2" type="ORF">JK634_20280</name>
</gene>
<dbReference type="Proteomes" id="UP000623681">
    <property type="component" value="Unassembled WGS sequence"/>
</dbReference>
<evidence type="ECO:0000313" key="2">
    <source>
        <dbReference type="EMBL" id="MBL4934129.1"/>
    </source>
</evidence>
<dbReference type="AlphaFoldDB" id="A0A937FIK5"/>
<evidence type="ECO:0000313" key="3">
    <source>
        <dbReference type="Proteomes" id="UP000623681"/>
    </source>
</evidence>
<accession>A0A937FIK5</accession>
<keyword evidence="1" id="KW-0175">Coiled coil</keyword>
<organism evidence="2 3">
    <name type="scientific">Clostridium paridis</name>
    <dbReference type="NCBI Taxonomy" id="2803863"/>
    <lineage>
        <taxon>Bacteria</taxon>
        <taxon>Bacillati</taxon>
        <taxon>Bacillota</taxon>
        <taxon>Clostridia</taxon>
        <taxon>Eubacteriales</taxon>
        <taxon>Clostridiaceae</taxon>
        <taxon>Clostridium</taxon>
    </lineage>
</organism>
<protein>
    <submittedName>
        <fullName evidence="2">Uncharacterized protein</fullName>
    </submittedName>
</protein>
<dbReference type="EMBL" id="JAESWA010000030">
    <property type="protein sequence ID" value="MBL4934129.1"/>
    <property type="molecule type" value="Genomic_DNA"/>
</dbReference>
<sequence>MSKFMSVLEKLNVIEKVDNEASIDFKSSIENIENHNNDAEIDGGVENMVLEMDENVPSEVTNYEGSLENISESTTNASNETIDKNFIVDDIYSMYSINSSNSNTIFTLGKFIDAIPESLPSDVRKESVINIINAANSNLNDLLNDGKTRLDVLNKFSEKYQKTINTSIAEYKAEIDKLKDLISSYENQIKSKETMLDEQNNIIKFETQKLTNIFNFFK</sequence>
<feature type="coiled-coil region" evidence="1">
    <location>
        <begin position="168"/>
        <end position="202"/>
    </location>
</feature>
<evidence type="ECO:0000256" key="1">
    <source>
        <dbReference type="SAM" id="Coils"/>
    </source>
</evidence>
<proteinExistence type="predicted"/>
<dbReference type="RefSeq" id="WP_202769591.1">
    <property type="nucleotide sequence ID" value="NZ_JAESWA010000030.1"/>
</dbReference>
<reference evidence="2" key="1">
    <citation type="submission" date="2021-01" db="EMBL/GenBank/DDBJ databases">
        <title>Genome public.</title>
        <authorList>
            <person name="Liu C."/>
            <person name="Sun Q."/>
        </authorList>
    </citation>
    <scope>NUCLEOTIDE SEQUENCE</scope>
    <source>
        <strain evidence="2">YIM B02565</strain>
    </source>
</reference>